<organism evidence="1 2">
    <name type="scientific">Phytophthora cactorum</name>
    <dbReference type="NCBI Taxonomy" id="29920"/>
    <lineage>
        <taxon>Eukaryota</taxon>
        <taxon>Sar</taxon>
        <taxon>Stramenopiles</taxon>
        <taxon>Oomycota</taxon>
        <taxon>Peronosporomycetes</taxon>
        <taxon>Peronosporales</taxon>
        <taxon>Peronosporaceae</taxon>
        <taxon>Phytophthora</taxon>
    </lineage>
</organism>
<name>A0A8T1TRL3_9STRA</name>
<evidence type="ECO:0000313" key="2">
    <source>
        <dbReference type="Proteomes" id="UP000688947"/>
    </source>
</evidence>
<accession>A0A8T1TRL3</accession>
<dbReference type="Proteomes" id="UP000688947">
    <property type="component" value="Unassembled WGS sequence"/>
</dbReference>
<dbReference type="VEuPathDB" id="FungiDB:PC110_g10622"/>
<comment type="caution">
    <text evidence="1">The sequence shown here is derived from an EMBL/GenBank/DDBJ whole genome shotgun (WGS) entry which is preliminary data.</text>
</comment>
<evidence type="ECO:0000313" key="1">
    <source>
        <dbReference type="EMBL" id="KAG6944085.1"/>
    </source>
</evidence>
<dbReference type="AlphaFoldDB" id="A0A8T1TRL3"/>
<reference evidence="1" key="1">
    <citation type="submission" date="2021-01" db="EMBL/GenBank/DDBJ databases">
        <title>Phytophthora aleatoria, a newly-described species from Pinus radiata is distinct from Phytophthora cactorum isolates based on comparative genomics.</title>
        <authorList>
            <person name="Mcdougal R."/>
            <person name="Panda P."/>
            <person name="Williams N."/>
            <person name="Studholme D.J."/>
        </authorList>
    </citation>
    <scope>NUCLEOTIDE SEQUENCE</scope>
    <source>
        <strain evidence="1">NZFS 3830</strain>
    </source>
</reference>
<dbReference type="EMBL" id="JAENGZ010002324">
    <property type="protein sequence ID" value="KAG6944085.1"/>
    <property type="molecule type" value="Genomic_DNA"/>
</dbReference>
<dbReference type="OrthoDB" id="97725at2759"/>
<gene>
    <name evidence="1" type="ORF">JG687_00018061</name>
</gene>
<proteinExistence type="predicted"/>
<sequence length="132" mass="15068">MQTSEMVAMAVVLRRHSDDFQQLRRQVHQLLVDVELKRELNVRNRLTAACLGMAHLSARSLLYKHGTDKNLLNAKTITRDAFNELLARFTEYFFDSQIWMRGWKTAEVNGASSRPGSDVTLLRGFDGSENAL</sequence>
<protein>
    <submittedName>
        <fullName evidence="1">Uncharacterized protein</fullName>
    </submittedName>
</protein>